<dbReference type="Proteomes" id="UP000306102">
    <property type="component" value="Unassembled WGS sequence"/>
</dbReference>
<name>A0A4S4ET32_CAMSN</name>
<feature type="region of interest" description="Disordered" evidence="1">
    <location>
        <begin position="174"/>
        <end position="211"/>
    </location>
</feature>
<evidence type="ECO:0000313" key="3">
    <source>
        <dbReference type="Proteomes" id="UP000306102"/>
    </source>
</evidence>
<keyword evidence="3" id="KW-1185">Reference proteome</keyword>
<dbReference type="AlphaFoldDB" id="A0A4S4ET32"/>
<feature type="compositionally biased region" description="Polar residues" evidence="1">
    <location>
        <begin position="189"/>
        <end position="199"/>
    </location>
</feature>
<feature type="region of interest" description="Disordered" evidence="1">
    <location>
        <begin position="18"/>
        <end position="110"/>
    </location>
</feature>
<feature type="compositionally biased region" description="Acidic residues" evidence="1">
    <location>
        <begin position="92"/>
        <end position="103"/>
    </location>
</feature>
<accession>A0A4S4ET32</accession>
<evidence type="ECO:0000256" key="1">
    <source>
        <dbReference type="SAM" id="MobiDB-lite"/>
    </source>
</evidence>
<feature type="compositionally biased region" description="Basic and acidic residues" evidence="1">
    <location>
        <begin position="59"/>
        <end position="91"/>
    </location>
</feature>
<reference evidence="2 3" key="1">
    <citation type="journal article" date="2018" name="Proc. Natl. Acad. Sci. U.S.A.">
        <title>Draft genome sequence of Camellia sinensis var. sinensis provides insights into the evolution of the tea genome and tea quality.</title>
        <authorList>
            <person name="Wei C."/>
            <person name="Yang H."/>
            <person name="Wang S."/>
            <person name="Zhao J."/>
            <person name="Liu C."/>
            <person name="Gao L."/>
            <person name="Xia E."/>
            <person name="Lu Y."/>
            <person name="Tai Y."/>
            <person name="She G."/>
            <person name="Sun J."/>
            <person name="Cao H."/>
            <person name="Tong W."/>
            <person name="Gao Q."/>
            <person name="Li Y."/>
            <person name="Deng W."/>
            <person name="Jiang X."/>
            <person name="Wang W."/>
            <person name="Chen Q."/>
            <person name="Zhang S."/>
            <person name="Li H."/>
            <person name="Wu J."/>
            <person name="Wang P."/>
            <person name="Li P."/>
            <person name="Shi C."/>
            <person name="Zheng F."/>
            <person name="Jian J."/>
            <person name="Huang B."/>
            <person name="Shan D."/>
            <person name="Shi M."/>
            <person name="Fang C."/>
            <person name="Yue Y."/>
            <person name="Li F."/>
            <person name="Li D."/>
            <person name="Wei S."/>
            <person name="Han B."/>
            <person name="Jiang C."/>
            <person name="Yin Y."/>
            <person name="Xia T."/>
            <person name="Zhang Z."/>
            <person name="Bennetzen J.L."/>
            <person name="Zhao S."/>
            <person name="Wan X."/>
        </authorList>
    </citation>
    <scope>NUCLEOTIDE SEQUENCE [LARGE SCALE GENOMIC DNA]</scope>
    <source>
        <strain evidence="3">cv. Shuchazao</strain>
        <tissue evidence="2">Leaf</tissue>
    </source>
</reference>
<organism evidence="2 3">
    <name type="scientific">Camellia sinensis var. sinensis</name>
    <name type="common">China tea</name>
    <dbReference type="NCBI Taxonomy" id="542762"/>
    <lineage>
        <taxon>Eukaryota</taxon>
        <taxon>Viridiplantae</taxon>
        <taxon>Streptophyta</taxon>
        <taxon>Embryophyta</taxon>
        <taxon>Tracheophyta</taxon>
        <taxon>Spermatophyta</taxon>
        <taxon>Magnoliopsida</taxon>
        <taxon>eudicotyledons</taxon>
        <taxon>Gunneridae</taxon>
        <taxon>Pentapetalae</taxon>
        <taxon>asterids</taxon>
        <taxon>Ericales</taxon>
        <taxon>Theaceae</taxon>
        <taxon>Camellia</taxon>
    </lineage>
</organism>
<dbReference type="EMBL" id="SDRB02002171">
    <property type="protein sequence ID" value="THG20033.1"/>
    <property type="molecule type" value="Genomic_DNA"/>
</dbReference>
<sequence length="211" mass="23552">MGCGVSRLHADERLEALKSELPHDGKPATPLRPHFPGTSAWKVAASPDDSLTSFMSSPGKKESTEATKKDNEKEEKLLDKVDGTAKSKEGGNFEDERDDEETTDFPGSPSFRVYFINNLTDDDDEDSYYKKNGSKRMTSPRSDHNISAKMNLKQEFVPKKEERGKTRRTLRKVMGGQTAMRNLFKGRSCHTSGQTSCTHNRNHLLAGKTPS</sequence>
<proteinExistence type="predicted"/>
<protein>
    <submittedName>
        <fullName evidence="2">Uncharacterized protein</fullName>
    </submittedName>
</protein>
<gene>
    <name evidence="2" type="ORF">TEA_008567</name>
</gene>
<evidence type="ECO:0000313" key="2">
    <source>
        <dbReference type="EMBL" id="THG20033.1"/>
    </source>
</evidence>
<comment type="caution">
    <text evidence="2">The sequence shown here is derived from an EMBL/GenBank/DDBJ whole genome shotgun (WGS) entry which is preliminary data.</text>
</comment>